<organism evidence="1 2">
    <name type="scientific">Methylomonas methanica</name>
    <dbReference type="NCBI Taxonomy" id="421"/>
    <lineage>
        <taxon>Bacteria</taxon>
        <taxon>Pseudomonadati</taxon>
        <taxon>Pseudomonadota</taxon>
        <taxon>Gammaproteobacteria</taxon>
        <taxon>Methylococcales</taxon>
        <taxon>Methylococcaceae</taxon>
        <taxon>Methylomonas</taxon>
    </lineage>
</organism>
<dbReference type="RefSeq" id="WP_064007875.1">
    <property type="nucleotide sequence ID" value="NZ_LUUG01000054.1"/>
</dbReference>
<dbReference type="Proteomes" id="UP000078090">
    <property type="component" value="Unassembled WGS sequence"/>
</dbReference>
<dbReference type="AlphaFoldDB" id="A0A177MMK5"/>
<evidence type="ECO:0000313" key="1">
    <source>
        <dbReference type="EMBL" id="OAI06822.1"/>
    </source>
</evidence>
<comment type="caution">
    <text evidence="1">The sequence shown here is derived from an EMBL/GenBank/DDBJ whole genome shotgun (WGS) entry which is preliminary data.</text>
</comment>
<dbReference type="EMBL" id="LUUG01000054">
    <property type="protein sequence ID" value="OAI06822.1"/>
    <property type="molecule type" value="Genomic_DNA"/>
</dbReference>
<sequence>MTFSPSSQPDLDWSQIRETIKLLTVSVAQVEGSMKAGDESVSALADSFTGMVEDMKNIHQLLSGFQQSESRDQALTHCEATQHKIYSAIVAFQFYDRLQQCLQHVSNNLKGLSIIIDTPHRLYNPAEWYKFQESIRNQYTMESEKVMFDAIHQGKSVDEALALFQQANRQSDDDEIELF</sequence>
<gene>
    <name evidence="1" type="ORF">A1332_10605</name>
</gene>
<protein>
    <recommendedName>
        <fullName evidence="3">Chemotaxis protein</fullName>
    </recommendedName>
</protein>
<proteinExistence type="predicted"/>
<evidence type="ECO:0000313" key="2">
    <source>
        <dbReference type="Proteomes" id="UP000078090"/>
    </source>
</evidence>
<accession>A0A177MMK5</accession>
<evidence type="ECO:0008006" key="3">
    <source>
        <dbReference type="Google" id="ProtNLM"/>
    </source>
</evidence>
<name>A0A177MMK5_METMH</name>
<reference evidence="1 2" key="1">
    <citation type="submission" date="2016-03" db="EMBL/GenBank/DDBJ databases">
        <authorList>
            <person name="Ploux O."/>
        </authorList>
    </citation>
    <scope>NUCLEOTIDE SEQUENCE [LARGE SCALE GENOMIC DNA]</scope>
    <source>
        <strain evidence="1 2">R-45363</strain>
    </source>
</reference>